<organism evidence="8 9">
    <name type="scientific">Candidatus Raymondbacteria bacterium RIFOXYD12_FULL_49_13</name>
    <dbReference type="NCBI Taxonomy" id="1817890"/>
    <lineage>
        <taxon>Bacteria</taxon>
        <taxon>Raymondiibacteriota</taxon>
    </lineage>
</organism>
<keyword evidence="3 6" id="KW-0694">RNA-binding</keyword>
<evidence type="ECO:0000313" key="9">
    <source>
        <dbReference type="Proteomes" id="UP000179243"/>
    </source>
</evidence>
<evidence type="ECO:0000256" key="6">
    <source>
        <dbReference type="HAMAP-Rule" id="MF_00073"/>
    </source>
</evidence>
<evidence type="ECO:0000313" key="8">
    <source>
        <dbReference type="EMBL" id="OGK05705.1"/>
    </source>
</evidence>
<proteinExistence type="inferred from homology"/>
<evidence type="ECO:0000256" key="1">
    <source>
        <dbReference type="ARBA" id="ARBA00005952"/>
    </source>
</evidence>
<dbReference type="InterPro" id="IPR006027">
    <property type="entry name" value="NusB_RsmB_TIM44"/>
</dbReference>
<evidence type="ECO:0000256" key="3">
    <source>
        <dbReference type="ARBA" id="ARBA00022884"/>
    </source>
</evidence>
<comment type="caution">
    <text evidence="8">The sequence shown here is derived from an EMBL/GenBank/DDBJ whole genome shotgun (WGS) entry which is preliminary data.</text>
</comment>
<dbReference type="GO" id="GO:0003723">
    <property type="term" value="F:RNA binding"/>
    <property type="evidence" value="ECO:0007669"/>
    <property type="project" value="UniProtKB-UniRule"/>
</dbReference>
<dbReference type="HAMAP" id="MF_00073">
    <property type="entry name" value="NusB"/>
    <property type="match status" value="1"/>
</dbReference>
<dbReference type="Gene3D" id="1.10.940.10">
    <property type="entry name" value="NusB-like"/>
    <property type="match status" value="1"/>
</dbReference>
<evidence type="ECO:0000256" key="4">
    <source>
        <dbReference type="ARBA" id="ARBA00023015"/>
    </source>
</evidence>
<comment type="function">
    <text evidence="6">Involved in transcription antitermination. Required for transcription of ribosomal RNA (rRNA) genes. Binds specifically to the boxA antiterminator sequence of the ribosomal RNA (rrn) operons.</text>
</comment>
<dbReference type="GO" id="GO:0006353">
    <property type="term" value="P:DNA-templated transcription termination"/>
    <property type="evidence" value="ECO:0007669"/>
    <property type="project" value="UniProtKB-UniRule"/>
</dbReference>
<feature type="domain" description="NusB/RsmB/TIM44" evidence="7">
    <location>
        <begin position="7"/>
        <end position="129"/>
    </location>
</feature>
<dbReference type="GO" id="GO:0005829">
    <property type="term" value="C:cytosol"/>
    <property type="evidence" value="ECO:0007669"/>
    <property type="project" value="TreeGrafter"/>
</dbReference>
<sequence length="146" mass="16702">MKRRRLARELSLQALYSIDIAHEGLEKILLDIKADKDLDAETWEYMQRLSAVVVSRRQELDDLIQKQCDNWELDRVAVLDKNILRMAIAEILFFEDIPPKVSIDEAIELAKKFSTDKSGQFVNGILDPIAFKDTKKETTAGESHGV</sequence>
<dbReference type="InterPro" id="IPR035926">
    <property type="entry name" value="NusB-like_sf"/>
</dbReference>
<dbReference type="Proteomes" id="UP000179243">
    <property type="component" value="Unassembled WGS sequence"/>
</dbReference>
<name>A0A1F7FG79_UNCRA</name>
<gene>
    <name evidence="6" type="primary">nusB</name>
    <name evidence="8" type="ORF">A2519_03905</name>
</gene>
<keyword evidence="2 6" id="KW-0889">Transcription antitermination</keyword>
<protein>
    <recommendedName>
        <fullName evidence="6">Transcription antitermination protein NusB</fullName>
    </recommendedName>
    <alternativeName>
        <fullName evidence="6">Antitermination factor NusB</fullName>
    </alternativeName>
</protein>
<dbReference type="NCBIfam" id="TIGR01951">
    <property type="entry name" value="nusB"/>
    <property type="match status" value="1"/>
</dbReference>
<dbReference type="EMBL" id="MFYX01000050">
    <property type="protein sequence ID" value="OGK05705.1"/>
    <property type="molecule type" value="Genomic_DNA"/>
</dbReference>
<dbReference type="AlphaFoldDB" id="A0A1F7FG79"/>
<evidence type="ECO:0000256" key="5">
    <source>
        <dbReference type="ARBA" id="ARBA00023163"/>
    </source>
</evidence>
<dbReference type="PANTHER" id="PTHR11078">
    <property type="entry name" value="N UTILIZATION SUBSTANCE PROTEIN B-RELATED"/>
    <property type="match status" value="1"/>
</dbReference>
<accession>A0A1F7FG79</accession>
<evidence type="ECO:0000256" key="2">
    <source>
        <dbReference type="ARBA" id="ARBA00022814"/>
    </source>
</evidence>
<keyword evidence="5 6" id="KW-0804">Transcription</keyword>
<dbReference type="PANTHER" id="PTHR11078:SF3">
    <property type="entry name" value="ANTITERMINATION NUSB DOMAIN-CONTAINING PROTEIN"/>
    <property type="match status" value="1"/>
</dbReference>
<evidence type="ECO:0000259" key="7">
    <source>
        <dbReference type="Pfam" id="PF01029"/>
    </source>
</evidence>
<reference evidence="8 9" key="1">
    <citation type="journal article" date="2016" name="Nat. Commun.">
        <title>Thousands of microbial genomes shed light on interconnected biogeochemical processes in an aquifer system.</title>
        <authorList>
            <person name="Anantharaman K."/>
            <person name="Brown C.T."/>
            <person name="Hug L.A."/>
            <person name="Sharon I."/>
            <person name="Castelle C.J."/>
            <person name="Probst A.J."/>
            <person name="Thomas B.C."/>
            <person name="Singh A."/>
            <person name="Wilkins M.J."/>
            <person name="Karaoz U."/>
            <person name="Brodie E.L."/>
            <person name="Williams K.H."/>
            <person name="Hubbard S.S."/>
            <person name="Banfield J.F."/>
        </authorList>
    </citation>
    <scope>NUCLEOTIDE SEQUENCE [LARGE SCALE GENOMIC DNA]</scope>
</reference>
<dbReference type="CDD" id="cd00619">
    <property type="entry name" value="Terminator_NusB"/>
    <property type="match status" value="1"/>
</dbReference>
<dbReference type="Pfam" id="PF01029">
    <property type="entry name" value="NusB"/>
    <property type="match status" value="1"/>
</dbReference>
<dbReference type="GO" id="GO:0031564">
    <property type="term" value="P:transcription antitermination"/>
    <property type="evidence" value="ECO:0007669"/>
    <property type="project" value="UniProtKB-KW"/>
</dbReference>
<dbReference type="InterPro" id="IPR011605">
    <property type="entry name" value="NusB_fam"/>
</dbReference>
<comment type="similarity">
    <text evidence="1 6">Belongs to the NusB family.</text>
</comment>
<keyword evidence="4 6" id="KW-0805">Transcription regulation</keyword>
<dbReference type="SUPFAM" id="SSF48013">
    <property type="entry name" value="NusB-like"/>
    <property type="match status" value="1"/>
</dbReference>